<organism evidence="2 3">
    <name type="scientific">Marchantia polymorpha subsp. ruderalis</name>
    <dbReference type="NCBI Taxonomy" id="1480154"/>
    <lineage>
        <taxon>Eukaryota</taxon>
        <taxon>Viridiplantae</taxon>
        <taxon>Streptophyta</taxon>
        <taxon>Embryophyta</taxon>
        <taxon>Marchantiophyta</taxon>
        <taxon>Marchantiopsida</taxon>
        <taxon>Marchantiidae</taxon>
        <taxon>Marchantiales</taxon>
        <taxon>Marchantiaceae</taxon>
        <taxon>Marchantia</taxon>
    </lineage>
</organism>
<evidence type="ECO:0000313" key="2">
    <source>
        <dbReference type="EMBL" id="OAE19731.1"/>
    </source>
</evidence>
<feature type="region of interest" description="Disordered" evidence="1">
    <location>
        <begin position="1"/>
        <end position="45"/>
    </location>
</feature>
<accession>A0A176VHC0</accession>
<evidence type="ECO:0000313" key="3">
    <source>
        <dbReference type="Proteomes" id="UP000077202"/>
    </source>
</evidence>
<dbReference type="EMBL" id="LVLJ01003787">
    <property type="protein sequence ID" value="OAE19731.1"/>
    <property type="molecule type" value="Genomic_DNA"/>
</dbReference>
<gene>
    <name evidence="2" type="ORF">AXG93_2958s1060</name>
</gene>
<reference evidence="2" key="1">
    <citation type="submission" date="2016-03" db="EMBL/GenBank/DDBJ databases">
        <title>Mechanisms controlling the formation of the plant cell surface in tip-growing cells are functionally conserved among land plants.</title>
        <authorList>
            <person name="Honkanen S."/>
            <person name="Jones V.A."/>
            <person name="Morieri G."/>
            <person name="Champion C."/>
            <person name="Hetherington A.J."/>
            <person name="Kelly S."/>
            <person name="Saint-Marcoux D."/>
            <person name="Proust H."/>
            <person name="Prescott H."/>
            <person name="Dolan L."/>
        </authorList>
    </citation>
    <scope>NUCLEOTIDE SEQUENCE [LARGE SCALE GENOMIC DNA]</scope>
    <source>
        <tissue evidence="2">Whole gametophyte</tissue>
    </source>
</reference>
<sequence length="115" mass="12256">MEEESSGRSKGRRRHVDSDLPIPSLSKAYENRRTGGALGKSTGNHAGKDADIIGASSFFCPPSTTLVSCAQNSADLEVLPDIVVCEQSGPVEMDSNGQQAQPQIVSELCEFLNCE</sequence>
<protein>
    <submittedName>
        <fullName evidence="2">Uncharacterized protein</fullName>
    </submittedName>
</protein>
<evidence type="ECO:0000256" key="1">
    <source>
        <dbReference type="SAM" id="MobiDB-lite"/>
    </source>
</evidence>
<keyword evidence="3" id="KW-1185">Reference proteome</keyword>
<proteinExistence type="predicted"/>
<dbReference type="Proteomes" id="UP000077202">
    <property type="component" value="Unassembled WGS sequence"/>
</dbReference>
<name>A0A176VHC0_MARPO</name>
<dbReference type="AlphaFoldDB" id="A0A176VHC0"/>
<comment type="caution">
    <text evidence="2">The sequence shown here is derived from an EMBL/GenBank/DDBJ whole genome shotgun (WGS) entry which is preliminary data.</text>
</comment>